<dbReference type="Proteomes" id="UP001367508">
    <property type="component" value="Unassembled WGS sequence"/>
</dbReference>
<comment type="caution">
    <text evidence="1">The sequence shown here is derived from an EMBL/GenBank/DDBJ whole genome shotgun (WGS) entry which is preliminary data.</text>
</comment>
<evidence type="ECO:0000313" key="1">
    <source>
        <dbReference type="EMBL" id="KAK7305892.1"/>
    </source>
</evidence>
<sequence>MMGLLLGDMWSFFLGLYKWISQDFLIEIRSPKTWCSLGASCFGCGILATGKLSFSLSPEFDVAFLHLILLKTIETDTVDNNVLHEI</sequence>
<gene>
    <name evidence="1" type="ORF">VNO77_43804</name>
</gene>
<protein>
    <submittedName>
        <fullName evidence="1">Uncharacterized protein</fullName>
    </submittedName>
</protein>
<dbReference type="AlphaFoldDB" id="A0AAN9JVH1"/>
<accession>A0AAN9JVH1</accession>
<reference evidence="1 2" key="1">
    <citation type="submission" date="2024-01" db="EMBL/GenBank/DDBJ databases">
        <title>The genomes of 5 underutilized Papilionoideae crops provide insights into root nodulation and disease resistanc.</title>
        <authorList>
            <person name="Jiang F."/>
        </authorList>
    </citation>
    <scope>NUCLEOTIDE SEQUENCE [LARGE SCALE GENOMIC DNA]</scope>
    <source>
        <strain evidence="1">LVBAO_FW01</strain>
        <tissue evidence="1">Leaves</tissue>
    </source>
</reference>
<name>A0AAN9JVH1_CANGL</name>
<evidence type="ECO:0000313" key="2">
    <source>
        <dbReference type="Proteomes" id="UP001367508"/>
    </source>
</evidence>
<keyword evidence="2" id="KW-1185">Reference proteome</keyword>
<proteinExistence type="predicted"/>
<organism evidence="1 2">
    <name type="scientific">Canavalia gladiata</name>
    <name type="common">Sword bean</name>
    <name type="synonym">Dolichos gladiatus</name>
    <dbReference type="NCBI Taxonomy" id="3824"/>
    <lineage>
        <taxon>Eukaryota</taxon>
        <taxon>Viridiplantae</taxon>
        <taxon>Streptophyta</taxon>
        <taxon>Embryophyta</taxon>
        <taxon>Tracheophyta</taxon>
        <taxon>Spermatophyta</taxon>
        <taxon>Magnoliopsida</taxon>
        <taxon>eudicotyledons</taxon>
        <taxon>Gunneridae</taxon>
        <taxon>Pentapetalae</taxon>
        <taxon>rosids</taxon>
        <taxon>fabids</taxon>
        <taxon>Fabales</taxon>
        <taxon>Fabaceae</taxon>
        <taxon>Papilionoideae</taxon>
        <taxon>50 kb inversion clade</taxon>
        <taxon>NPAAA clade</taxon>
        <taxon>indigoferoid/millettioid clade</taxon>
        <taxon>Phaseoleae</taxon>
        <taxon>Canavalia</taxon>
    </lineage>
</organism>
<dbReference type="EMBL" id="JAYMYQ010000011">
    <property type="protein sequence ID" value="KAK7305892.1"/>
    <property type="molecule type" value="Genomic_DNA"/>
</dbReference>